<reference evidence="2" key="1">
    <citation type="submission" date="2015-01" db="EMBL/GenBank/DDBJ databases">
        <authorList>
            <person name="Manzoor Shahid"/>
            <person name="Zubair Saima"/>
        </authorList>
    </citation>
    <scope>NUCLEOTIDE SEQUENCE [LARGE SCALE GENOMIC DNA]</scope>
    <source>
        <strain evidence="2">V1</strain>
    </source>
</reference>
<name>A0A0B7GYI4_TREPH</name>
<gene>
    <name evidence="1" type="ORF">TPHV1_200021</name>
</gene>
<proteinExistence type="predicted"/>
<sequence>MGIETFFFINPVISGTVAHSQTGKINPLNKAVKKPIPLLFGNIFMIN</sequence>
<evidence type="ECO:0000313" key="1">
    <source>
        <dbReference type="EMBL" id="CEM61731.1"/>
    </source>
</evidence>
<dbReference type="EMBL" id="CDNC01000013">
    <property type="protein sequence ID" value="CEM61731.1"/>
    <property type="molecule type" value="Genomic_DNA"/>
</dbReference>
<keyword evidence="2" id="KW-1185">Reference proteome</keyword>
<organism evidence="1 2">
    <name type="scientific">Treponema phagedenis</name>
    <dbReference type="NCBI Taxonomy" id="162"/>
    <lineage>
        <taxon>Bacteria</taxon>
        <taxon>Pseudomonadati</taxon>
        <taxon>Spirochaetota</taxon>
        <taxon>Spirochaetia</taxon>
        <taxon>Spirochaetales</taxon>
        <taxon>Treponemataceae</taxon>
        <taxon>Treponema</taxon>
    </lineage>
</organism>
<evidence type="ECO:0000313" key="2">
    <source>
        <dbReference type="Proteomes" id="UP000042527"/>
    </source>
</evidence>
<dbReference type="Proteomes" id="UP000042527">
    <property type="component" value="Unassembled WGS sequence"/>
</dbReference>
<dbReference type="AlphaFoldDB" id="A0A0B7GYI4"/>
<accession>A0A0B7GYI4</accession>
<protein>
    <submittedName>
        <fullName evidence="1">Uncharacterized protein</fullName>
    </submittedName>
</protein>